<feature type="region of interest" description="Disordered" evidence="1">
    <location>
        <begin position="42"/>
        <end position="63"/>
    </location>
</feature>
<sequence>MVFIQSSEASQANSQQLAIAQTTIEALAELLKLLLAKKEDEQQKGDAGKQEAEAQPSGFSDAAWDKVAKEWDQDIMDDWWRRYQAAPDLSNTAATATDNSIVIANPRDKDEPDFAMLPNSPIKPSPLSGSDRHPLPQSSQPPMPVLAKKNYIDVESREITTKQEQSAALSRDTDGDGIKDVDEIRMGLNPRSRDTDGDGISDLDELGRSNPLLFDDFRQQVMAAVSVALVTKLGVDGKYEAEAYRIQSQDNVYAISEQGGSEIAKFELANNRAVFSADYTTLDQQIDFTQTAVQTTNIDLADLTQKQGYPDAIAKMGDLAPAGSRGVVVVDNFLSQTGRETFKGENYTLQRNEDGDIAIANDRGENILRTDKGQITAQSMTPEDLASFKQIFQRMGQPASVADKLPRLKIEPIKPQLER</sequence>
<keyword evidence="3" id="KW-1185">Reference proteome</keyword>
<dbReference type="Proteomes" id="UP000738376">
    <property type="component" value="Unassembled WGS sequence"/>
</dbReference>
<feature type="region of interest" description="Disordered" evidence="1">
    <location>
        <begin position="100"/>
        <end position="145"/>
    </location>
</feature>
<name>A0ABX1M161_9CYAN</name>
<feature type="region of interest" description="Disordered" evidence="1">
    <location>
        <begin position="157"/>
        <end position="180"/>
    </location>
</feature>
<comment type="caution">
    <text evidence="2">The sequence shown here is derived from an EMBL/GenBank/DDBJ whole genome shotgun (WGS) entry which is preliminary data.</text>
</comment>
<gene>
    <name evidence="2" type="ORF">HC246_25115</name>
</gene>
<evidence type="ECO:0000313" key="2">
    <source>
        <dbReference type="EMBL" id="NMF61213.1"/>
    </source>
</evidence>
<protein>
    <recommendedName>
        <fullName evidence="4">EF-hand domain-containing protein</fullName>
    </recommendedName>
</protein>
<evidence type="ECO:0000256" key="1">
    <source>
        <dbReference type="SAM" id="MobiDB-lite"/>
    </source>
</evidence>
<dbReference type="EMBL" id="JAAVJL010000008">
    <property type="protein sequence ID" value="NMF61213.1"/>
    <property type="molecule type" value="Genomic_DNA"/>
</dbReference>
<reference evidence="2 3" key="1">
    <citation type="submission" date="2020-03" db="EMBL/GenBank/DDBJ databases">
        <title>Draft Genome Sequence of 2-Methylisoborneol Producing Pseudanabaena yagii Strain GIHE-NHR1 Isolated from North Han River in South Korea.</title>
        <authorList>
            <person name="Jeong J."/>
        </authorList>
    </citation>
    <scope>NUCLEOTIDE SEQUENCE [LARGE SCALE GENOMIC DNA]</scope>
    <source>
        <strain evidence="2 3">GIHE-NHR1</strain>
    </source>
</reference>
<accession>A0ABX1M161</accession>
<feature type="compositionally biased region" description="Basic and acidic residues" evidence="1">
    <location>
        <begin position="171"/>
        <end position="180"/>
    </location>
</feature>
<dbReference type="RefSeq" id="WP_169366159.1">
    <property type="nucleotide sequence ID" value="NZ_JAAVJL010000008.1"/>
</dbReference>
<evidence type="ECO:0008006" key="4">
    <source>
        <dbReference type="Google" id="ProtNLM"/>
    </source>
</evidence>
<organism evidence="2 3">
    <name type="scientific">Pseudanabaena yagii GIHE-NHR1</name>
    <dbReference type="NCBI Taxonomy" id="2722753"/>
    <lineage>
        <taxon>Bacteria</taxon>
        <taxon>Bacillati</taxon>
        <taxon>Cyanobacteriota</taxon>
        <taxon>Cyanophyceae</taxon>
        <taxon>Pseudanabaenales</taxon>
        <taxon>Pseudanabaenaceae</taxon>
        <taxon>Pseudanabaena</taxon>
        <taxon>Pseudanabaena yagii</taxon>
    </lineage>
</organism>
<evidence type="ECO:0000313" key="3">
    <source>
        <dbReference type="Proteomes" id="UP000738376"/>
    </source>
</evidence>
<proteinExistence type="predicted"/>
<feature type="compositionally biased region" description="Basic and acidic residues" evidence="1">
    <location>
        <begin position="42"/>
        <end position="52"/>
    </location>
</feature>